<dbReference type="PANTHER" id="PTHR30055">
    <property type="entry name" value="HTH-TYPE TRANSCRIPTIONAL REGULATOR RUTR"/>
    <property type="match status" value="1"/>
</dbReference>
<evidence type="ECO:0000256" key="4">
    <source>
        <dbReference type="PROSITE-ProRule" id="PRU00335"/>
    </source>
</evidence>
<dbReference type="Gene3D" id="1.10.10.60">
    <property type="entry name" value="Homeodomain-like"/>
    <property type="match status" value="1"/>
</dbReference>
<evidence type="ECO:0000256" key="3">
    <source>
        <dbReference type="ARBA" id="ARBA00023163"/>
    </source>
</evidence>
<dbReference type="PRINTS" id="PR00455">
    <property type="entry name" value="HTHTETR"/>
</dbReference>
<evidence type="ECO:0000259" key="6">
    <source>
        <dbReference type="PROSITE" id="PS50977"/>
    </source>
</evidence>
<dbReference type="InterPro" id="IPR036271">
    <property type="entry name" value="Tet_transcr_reg_TetR-rel_C_sf"/>
</dbReference>
<feature type="domain" description="HTH tetR-type" evidence="6">
    <location>
        <begin position="23"/>
        <end position="83"/>
    </location>
</feature>
<dbReference type="SUPFAM" id="SSF48498">
    <property type="entry name" value="Tetracyclin repressor-like, C-terminal domain"/>
    <property type="match status" value="1"/>
</dbReference>
<organism evidence="7 8">
    <name type="scientific">Pendulispora brunnea</name>
    <dbReference type="NCBI Taxonomy" id="2905690"/>
    <lineage>
        <taxon>Bacteria</taxon>
        <taxon>Pseudomonadati</taxon>
        <taxon>Myxococcota</taxon>
        <taxon>Myxococcia</taxon>
        <taxon>Myxococcales</taxon>
        <taxon>Sorangiineae</taxon>
        <taxon>Pendulisporaceae</taxon>
        <taxon>Pendulispora</taxon>
    </lineage>
</organism>
<keyword evidence="1" id="KW-0805">Transcription regulation</keyword>
<dbReference type="RefSeq" id="WP_394848668.1">
    <property type="nucleotide sequence ID" value="NZ_CP089982.1"/>
</dbReference>
<feature type="DNA-binding region" description="H-T-H motif" evidence="4">
    <location>
        <begin position="46"/>
        <end position="65"/>
    </location>
</feature>
<evidence type="ECO:0000313" key="7">
    <source>
        <dbReference type="EMBL" id="WXA98051.1"/>
    </source>
</evidence>
<proteinExistence type="predicted"/>
<keyword evidence="3" id="KW-0804">Transcription</keyword>
<dbReference type="Proteomes" id="UP001379533">
    <property type="component" value="Chromosome"/>
</dbReference>
<evidence type="ECO:0000313" key="8">
    <source>
        <dbReference type="Proteomes" id="UP001379533"/>
    </source>
</evidence>
<dbReference type="InterPro" id="IPR009057">
    <property type="entry name" value="Homeodomain-like_sf"/>
</dbReference>
<dbReference type="InterPro" id="IPR011075">
    <property type="entry name" value="TetR_C"/>
</dbReference>
<dbReference type="Pfam" id="PF16859">
    <property type="entry name" value="TetR_C_11"/>
    <property type="match status" value="1"/>
</dbReference>
<keyword evidence="2 4" id="KW-0238">DNA-binding</keyword>
<gene>
    <name evidence="7" type="ORF">LZC95_14565</name>
</gene>
<dbReference type="PROSITE" id="PS50977">
    <property type="entry name" value="HTH_TETR_2"/>
    <property type="match status" value="1"/>
</dbReference>
<evidence type="ECO:0000256" key="5">
    <source>
        <dbReference type="SAM" id="MobiDB-lite"/>
    </source>
</evidence>
<dbReference type="InterPro" id="IPR050109">
    <property type="entry name" value="HTH-type_TetR-like_transc_reg"/>
</dbReference>
<keyword evidence="8" id="KW-1185">Reference proteome</keyword>
<sequence>MMAKNASSIAPPESKPRGRQRSSECEAAILSATTELLKKKSLREVTADAIVQRAGVSKATLYKWWPNKNLVALDAFLANMRINVGIPDTGSAVEDFKQVLEAVIHFYTSPAGKTFRQFVAEGQSDPEFLEVFRQRFLRTRRQETSIVWQRGVERGEIRDDVDMDIGMDLIFGPMIYRLLSGHASLDDAHAEAMIEVAFHGLQKKKTG</sequence>
<name>A0ABZ2KHK4_9BACT</name>
<evidence type="ECO:0000256" key="2">
    <source>
        <dbReference type="ARBA" id="ARBA00023125"/>
    </source>
</evidence>
<dbReference type="PANTHER" id="PTHR30055:SF148">
    <property type="entry name" value="TETR-FAMILY TRANSCRIPTIONAL REGULATOR"/>
    <property type="match status" value="1"/>
</dbReference>
<dbReference type="Pfam" id="PF00440">
    <property type="entry name" value="TetR_N"/>
    <property type="match status" value="1"/>
</dbReference>
<dbReference type="EMBL" id="CP089982">
    <property type="protein sequence ID" value="WXA98051.1"/>
    <property type="molecule type" value="Genomic_DNA"/>
</dbReference>
<evidence type="ECO:0000256" key="1">
    <source>
        <dbReference type="ARBA" id="ARBA00023015"/>
    </source>
</evidence>
<reference evidence="7 8" key="1">
    <citation type="submission" date="2021-12" db="EMBL/GenBank/DDBJ databases">
        <title>Discovery of the Pendulisporaceae a myxobacterial family with distinct sporulation behavior and unique specialized metabolism.</title>
        <authorList>
            <person name="Garcia R."/>
            <person name="Popoff A."/>
            <person name="Bader C.D."/>
            <person name="Loehr J."/>
            <person name="Walesch S."/>
            <person name="Walt C."/>
            <person name="Boldt J."/>
            <person name="Bunk B."/>
            <person name="Haeckl F.J.F.P.J."/>
            <person name="Gunesch A.P."/>
            <person name="Birkelbach J."/>
            <person name="Nuebel U."/>
            <person name="Pietschmann T."/>
            <person name="Bach T."/>
            <person name="Mueller R."/>
        </authorList>
    </citation>
    <scope>NUCLEOTIDE SEQUENCE [LARGE SCALE GENOMIC DNA]</scope>
    <source>
        <strain evidence="7 8">MSr12523</strain>
    </source>
</reference>
<feature type="region of interest" description="Disordered" evidence="5">
    <location>
        <begin position="1"/>
        <end position="23"/>
    </location>
</feature>
<accession>A0ABZ2KHK4</accession>
<dbReference type="Gene3D" id="1.10.357.10">
    <property type="entry name" value="Tetracycline Repressor, domain 2"/>
    <property type="match status" value="1"/>
</dbReference>
<dbReference type="InterPro" id="IPR001647">
    <property type="entry name" value="HTH_TetR"/>
</dbReference>
<dbReference type="SUPFAM" id="SSF46689">
    <property type="entry name" value="Homeodomain-like"/>
    <property type="match status" value="1"/>
</dbReference>
<protein>
    <submittedName>
        <fullName evidence="7">TetR/AcrR family transcriptional regulator</fullName>
    </submittedName>
</protein>